<keyword evidence="2 4" id="KW-0732">Signal</keyword>
<dbReference type="RefSeq" id="WP_378244718.1">
    <property type="nucleotide sequence ID" value="NZ_JBHRWK010000074.1"/>
</dbReference>
<evidence type="ECO:0000256" key="2">
    <source>
        <dbReference type="ARBA" id="ARBA00022729"/>
    </source>
</evidence>
<evidence type="ECO:0000313" key="7">
    <source>
        <dbReference type="Proteomes" id="UP001595645"/>
    </source>
</evidence>
<dbReference type="Proteomes" id="UP001595645">
    <property type="component" value="Unassembled WGS sequence"/>
</dbReference>
<dbReference type="PANTHER" id="PTHR43248:SF29">
    <property type="entry name" value="TRIPEPTIDYL AMINOPEPTIDASE"/>
    <property type="match status" value="1"/>
</dbReference>
<proteinExistence type="inferred from homology"/>
<evidence type="ECO:0000256" key="3">
    <source>
        <dbReference type="ARBA" id="ARBA00022801"/>
    </source>
</evidence>
<dbReference type="SUPFAM" id="SSF53474">
    <property type="entry name" value="alpha/beta-Hydrolases"/>
    <property type="match status" value="1"/>
</dbReference>
<evidence type="ECO:0000256" key="4">
    <source>
        <dbReference type="SAM" id="SignalP"/>
    </source>
</evidence>
<dbReference type="EMBL" id="JBHRWK010000074">
    <property type="protein sequence ID" value="MFC3454839.1"/>
    <property type="molecule type" value="Genomic_DNA"/>
</dbReference>
<comment type="caution">
    <text evidence="6">The sequence shown here is derived from an EMBL/GenBank/DDBJ whole genome shotgun (WGS) entry which is preliminary data.</text>
</comment>
<dbReference type="PANTHER" id="PTHR43248">
    <property type="entry name" value="2-SUCCINYL-6-HYDROXY-2,4-CYCLOHEXADIENE-1-CARBOXYLATE SYNTHASE"/>
    <property type="match status" value="1"/>
</dbReference>
<keyword evidence="3 6" id="KW-0378">Hydrolase</keyword>
<evidence type="ECO:0000313" key="6">
    <source>
        <dbReference type="EMBL" id="MFC3454839.1"/>
    </source>
</evidence>
<dbReference type="Gene3D" id="3.40.50.1820">
    <property type="entry name" value="alpha/beta hydrolase"/>
    <property type="match status" value="1"/>
</dbReference>
<organism evidence="6 7">
    <name type="scientific">Amycolatopsis speibonae</name>
    <dbReference type="NCBI Taxonomy" id="1450224"/>
    <lineage>
        <taxon>Bacteria</taxon>
        <taxon>Bacillati</taxon>
        <taxon>Actinomycetota</taxon>
        <taxon>Actinomycetes</taxon>
        <taxon>Pseudonocardiales</taxon>
        <taxon>Pseudonocardiaceae</taxon>
        <taxon>Amycolatopsis</taxon>
    </lineage>
</organism>
<gene>
    <name evidence="6" type="ORF">ACFOSH_35855</name>
</gene>
<reference evidence="7" key="1">
    <citation type="journal article" date="2019" name="Int. J. Syst. Evol. Microbiol.">
        <title>The Global Catalogue of Microorganisms (GCM) 10K type strain sequencing project: providing services to taxonomists for standard genome sequencing and annotation.</title>
        <authorList>
            <consortium name="The Broad Institute Genomics Platform"/>
            <consortium name="The Broad Institute Genome Sequencing Center for Infectious Disease"/>
            <person name="Wu L."/>
            <person name="Ma J."/>
        </authorList>
    </citation>
    <scope>NUCLEOTIDE SEQUENCE [LARGE SCALE GENOMIC DNA]</scope>
    <source>
        <strain evidence="7">CGMCC 4.7676</strain>
    </source>
</reference>
<keyword evidence="7" id="KW-1185">Reference proteome</keyword>
<evidence type="ECO:0000259" key="5">
    <source>
        <dbReference type="Pfam" id="PF08386"/>
    </source>
</evidence>
<sequence length="487" mass="51908">MRKSVVAVLTLAMVASLGPPGVAADAGPSTVNWGKCPSGTPLGPLECGTLKVPLDHREPDGKTIDISISRLGSAAPEKRRGVLLLSSGGPGAPAMNYPLILNYLGLPQSVKDTYDVVGMDPRGVGYSTPVTCDLPPGTSQTANIPDYALDPADVAARAKRMAETAAKCGSSATASLLPYMTTANTARDMDRVRAALGERKLSFLGVSYGTYLGAVYASLFPHRGDRIVLDSSMSDEGSAPSASRGFGRGVEDRFPDLAKFIVAHPEYALGATEEQVKRKYFELAARLDAKPRPDGFDGRQFRKRTFEGMYTDAGLPQAAELWRAVETGEPLPEVPSSPPPPDQPADNAAAAQLAVLCGDRNWPEAVEFYQRNVEIDRVRHPIWGAGAANIWPCAFWPAEPSEPPVKITGHGPSNVLIVQNLRDPSTPLAGARKMRAALGERARMITADQGGHGAYLYLKNKCLNDATTEYLVTGQRPRQDLACAATG</sequence>
<dbReference type="Pfam" id="PF08386">
    <property type="entry name" value="Abhydrolase_4"/>
    <property type="match status" value="1"/>
</dbReference>
<protein>
    <submittedName>
        <fullName evidence="6">Alpha/beta hydrolase</fullName>
    </submittedName>
</protein>
<dbReference type="InterPro" id="IPR051601">
    <property type="entry name" value="Serine_prot/Carboxylest_S33"/>
</dbReference>
<dbReference type="InterPro" id="IPR013595">
    <property type="entry name" value="Pept_S33_TAP-like_C"/>
</dbReference>
<feature type="chain" id="PRO_5046752323" evidence="4">
    <location>
        <begin position="24"/>
        <end position="487"/>
    </location>
</feature>
<comment type="similarity">
    <text evidence="1">Belongs to the peptidase S33 family.</text>
</comment>
<evidence type="ECO:0000256" key="1">
    <source>
        <dbReference type="ARBA" id="ARBA00010088"/>
    </source>
</evidence>
<dbReference type="GO" id="GO:0016787">
    <property type="term" value="F:hydrolase activity"/>
    <property type="evidence" value="ECO:0007669"/>
    <property type="project" value="UniProtKB-KW"/>
</dbReference>
<dbReference type="InterPro" id="IPR029058">
    <property type="entry name" value="AB_hydrolase_fold"/>
</dbReference>
<feature type="signal peptide" evidence="4">
    <location>
        <begin position="1"/>
        <end position="23"/>
    </location>
</feature>
<feature type="domain" description="Peptidase S33 tripeptidyl aminopeptidase-like C-terminal" evidence="5">
    <location>
        <begin position="383"/>
        <end position="483"/>
    </location>
</feature>
<name>A0ABV7P6W5_9PSEU</name>
<accession>A0ABV7P6W5</accession>